<evidence type="ECO:0000256" key="5">
    <source>
        <dbReference type="ARBA" id="ARBA00023002"/>
    </source>
</evidence>
<dbReference type="GO" id="GO:0050660">
    <property type="term" value="F:flavin adenine dinucleotide binding"/>
    <property type="evidence" value="ECO:0007669"/>
    <property type="project" value="TreeGrafter"/>
</dbReference>
<keyword evidence="4" id="KW-0274">FAD</keyword>
<feature type="domain" description="Pyridine nucleotide-disulphide oxidoreductase dimerisation" evidence="6">
    <location>
        <begin position="301"/>
        <end position="409"/>
    </location>
</feature>
<feature type="domain" description="Thioester reductase (TE)" evidence="7">
    <location>
        <begin position="8"/>
        <end position="213"/>
    </location>
</feature>
<dbReference type="GO" id="GO:0003955">
    <property type="term" value="F:NAD(P)H dehydrogenase (quinone) activity"/>
    <property type="evidence" value="ECO:0007669"/>
    <property type="project" value="TreeGrafter"/>
</dbReference>
<dbReference type="EMBL" id="JXTH01000028">
    <property type="protein sequence ID" value="KIQ94289.1"/>
    <property type="molecule type" value="Genomic_DNA"/>
</dbReference>
<dbReference type="SUPFAM" id="SSF51905">
    <property type="entry name" value="FAD/NAD(P)-binding domain"/>
    <property type="match status" value="1"/>
</dbReference>
<dbReference type="PRINTS" id="PR00411">
    <property type="entry name" value="PNDRDTASEI"/>
</dbReference>
<accession>A0A0D0QXY7</accession>
<dbReference type="AlphaFoldDB" id="A0A0D0QXY7"/>
<dbReference type="InterPro" id="IPR036188">
    <property type="entry name" value="FAD/NAD-bd_sf"/>
</dbReference>
<dbReference type="Pfam" id="PF07993">
    <property type="entry name" value="NAD_binding_4"/>
    <property type="match status" value="1"/>
</dbReference>
<name>A0A0D0QXY7_9BACL</name>
<dbReference type="GO" id="GO:0016152">
    <property type="term" value="F:mercury (II) reductase (NADP+) activity"/>
    <property type="evidence" value="ECO:0007669"/>
    <property type="project" value="UniProtKB-EC"/>
</dbReference>
<evidence type="ECO:0000256" key="3">
    <source>
        <dbReference type="ARBA" id="ARBA00022630"/>
    </source>
</evidence>
<keyword evidence="5 8" id="KW-0560">Oxidoreductase</keyword>
<keyword evidence="3" id="KW-0285">Flavoprotein</keyword>
<dbReference type="SUPFAM" id="SSF55424">
    <property type="entry name" value="FAD/NAD-linked reductases, dimerisation (C-terminal) domain"/>
    <property type="match status" value="1"/>
</dbReference>
<evidence type="ECO:0000256" key="1">
    <source>
        <dbReference type="ARBA" id="ARBA00001974"/>
    </source>
</evidence>
<reference evidence="8 9" key="1">
    <citation type="submission" date="2015-01" db="EMBL/GenBank/DDBJ databases">
        <title>Draft genome of Anoxybacillus thermarum strain AF/04.</title>
        <authorList>
            <person name="Poli A."/>
            <person name="Nicolaus B."/>
            <person name="Chan K.-G."/>
            <person name="Kahar U.M."/>
            <person name="Yaakob A.S."/>
            <person name="Chan C.S."/>
            <person name="Goh K.M."/>
        </authorList>
    </citation>
    <scope>NUCLEOTIDE SEQUENCE [LARGE SCALE GENOMIC DNA]</scope>
    <source>
        <strain evidence="8 9">AF/04</strain>
    </source>
</reference>
<evidence type="ECO:0000256" key="2">
    <source>
        <dbReference type="ARBA" id="ARBA00007532"/>
    </source>
</evidence>
<comment type="similarity">
    <text evidence="2">Belongs to the class-I pyridine nucleotide-disulfide oxidoreductase family.</text>
</comment>
<dbReference type="PANTHER" id="PTHR43014">
    <property type="entry name" value="MERCURIC REDUCTASE"/>
    <property type="match status" value="1"/>
</dbReference>
<organism evidence="8 9">
    <name type="scientific">Anoxybacillus thermarum</name>
    <dbReference type="NCBI Taxonomy" id="404937"/>
    <lineage>
        <taxon>Bacteria</taxon>
        <taxon>Bacillati</taxon>
        <taxon>Bacillota</taxon>
        <taxon>Bacilli</taxon>
        <taxon>Bacillales</taxon>
        <taxon>Anoxybacillaceae</taxon>
        <taxon>Anoxybacillus</taxon>
    </lineage>
</organism>
<dbReference type="FunFam" id="3.30.390.30:FF:000001">
    <property type="entry name" value="Dihydrolipoyl dehydrogenase"/>
    <property type="match status" value="1"/>
</dbReference>
<dbReference type="Gene3D" id="3.30.390.30">
    <property type="match status" value="1"/>
</dbReference>
<evidence type="ECO:0000313" key="8">
    <source>
        <dbReference type="EMBL" id="KIQ94289.1"/>
    </source>
</evidence>
<proteinExistence type="inferred from homology"/>
<protein>
    <submittedName>
        <fullName evidence="8">Mercuric reductase</fullName>
        <ecNumber evidence="8">1.16.1.1</ecNumber>
    </submittedName>
</protein>
<sequence length="425" mass="46457">MGNVYFFTGFPGFISSMLLEELIAKWTPEKIYTLVLPSMKEKAMEEKERICSSTHFPQAKWEIVEGDITKSNLSLLEKQLHMLAQSVTHVFHLAAIYDLAVPEDIARIVNVEGTKQVNEWVSLLPHLQRYVYFSTAYVSGTRQGVIFEHELDKGQSFKNHYEETKFLAEVAVREVAHNVPTTIIRPGIVVGHSKTGETMKFDGLYFMLNGKKQMVEAEELLIAAGRTPNTAALRLEAAGVKTSPRGEIIVNDYLQTTNPSIYAAGDVTLGPQFVYVAAYEGTIAAANAIGGQHKKIQLDTIPAVTFSSPAVATVGLTEQQAKENGYEIKTSVLPLEAVPRAIVNYETTGVFKLVADAKTGKLLGAHVVAEHAGEVIYAATLAVKFGLTIDDLRETLAPYLTMSEGLKLAALTFDQDVGKLSCCAG</sequence>
<dbReference type="Gene3D" id="3.40.50.720">
    <property type="entry name" value="NAD(P)-binding Rossmann-like Domain"/>
    <property type="match status" value="1"/>
</dbReference>
<comment type="cofactor">
    <cofactor evidence="1">
        <name>FAD</name>
        <dbReference type="ChEBI" id="CHEBI:57692"/>
    </cofactor>
</comment>
<dbReference type="Pfam" id="PF02852">
    <property type="entry name" value="Pyr_redox_dim"/>
    <property type="match status" value="1"/>
</dbReference>
<evidence type="ECO:0000259" key="6">
    <source>
        <dbReference type="Pfam" id="PF02852"/>
    </source>
</evidence>
<evidence type="ECO:0000313" key="9">
    <source>
        <dbReference type="Proteomes" id="UP000032102"/>
    </source>
</evidence>
<dbReference type="InterPro" id="IPR016156">
    <property type="entry name" value="FAD/NAD-linked_Rdtase_dimer_sf"/>
</dbReference>
<comment type="caution">
    <text evidence="8">The sequence shown here is derived from an EMBL/GenBank/DDBJ whole genome shotgun (WGS) entry which is preliminary data.</text>
</comment>
<gene>
    <name evidence="8" type="ORF">LH47_01639</name>
</gene>
<dbReference type="Proteomes" id="UP000032102">
    <property type="component" value="Unassembled WGS sequence"/>
</dbReference>
<evidence type="ECO:0000256" key="4">
    <source>
        <dbReference type="ARBA" id="ARBA00022827"/>
    </source>
</evidence>
<dbReference type="PATRIC" id="fig|404937.3.peg.1737"/>
<dbReference type="InterPro" id="IPR013120">
    <property type="entry name" value="FAR_NAD-bd"/>
</dbReference>
<dbReference type="PANTHER" id="PTHR43014:SF4">
    <property type="entry name" value="PYRIDINE NUCLEOTIDE-DISULFIDE OXIDOREDUCTASE RCLA-RELATED"/>
    <property type="match status" value="1"/>
</dbReference>
<dbReference type="EC" id="1.16.1.1" evidence="8"/>
<dbReference type="CDD" id="cd05263">
    <property type="entry name" value="MupV_like_SDR_e"/>
    <property type="match status" value="1"/>
</dbReference>
<dbReference type="InterPro" id="IPR036291">
    <property type="entry name" value="NAD(P)-bd_dom_sf"/>
</dbReference>
<dbReference type="SUPFAM" id="SSF51735">
    <property type="entry name" value="NAD(P)-binding Rossmann-fold domains"/>
    <property type="match status" value="1"/>
</dbReference>
<dbReference type="InterPro" id="IPR004099">
    <property type="entry name" value="Pyr_nucl-diS_OxRdtase_dimer"/>
</dbReference>
<evidence type="ECO:0000259" key="7">
    <source>
        <dbReference type="Pfam" id="PF07993"/>
    </source>
</evidence>
<keyword evidence="9" id="KW-1185">Reference proteome</keyword>
<dbReference type="PRINTS" id="PR00368">
    <property type="entry name" value="FADPNR"/>
</dbReference>
<dbReference type="Gene3D" id="3.50.50.60">
    <property type="entry name" value="FAD/NAD(P)-binding domain"/>
    <property type="match status" value="1"/>
</dbReference>